<name>A0A1Y6HKF7_9XANT</name>
<dbReference type="Proteomes" id="UP000195877">
    <property type="component" value="Chromosome 1"/>
</dbReference>
<accession>A0A1Y6HKF7</accession>
<feature type="region of interest" description="Disordered" evidence="1">
    <location>
        <begin position="129"/>
        <end position="160"/>
    </location>
</feature>
<protein>
    <submittedName>
        <fullName evidence="3">Uncharacterized protein</fullName>
    </submittedName>
</protein>
<sequence>MQRYEPVRLPGPTLKARDVYYTVHPSHRAPSSVASAFIDWLKREAPDERTPMPALPAELVALPASETSGAHHHLVLSYRYLGFTFHHQDIAMPILRMRITGTDDDARAIANLLQSIDGIEHVEEVDDLMPHLDDGDSSSAGLSDDEGPGSHEFEVEAGNEATAQKVRNAVQELALQLDVFVEYEVDEG</sequence>
<dbReference type="AlphaFoldDB" id="A0A1Y6HKF7"/>
<dbReference type="EMBL" id="LT853882">
    <property type="protein sequence ID" value="SMQ98557.1"/>
    <property type="molecule type" value="Genomic_DNA"/>
</dbReference>
<evidence type="ECO:0000313" key="4">
    <source>
        <dbReference type="Proteomes" id="UP000195877"/>
    </source>
</evidence>
<evidence type="ECO:0000313" key="3">
    <source>
        <dbReference type="EMBL" id="SMR03978.1"/>
    </source>
</evidence>
<evidence type="ECO:0000256" key="1">
    <source>
        <dbReference type="SAM" id="MobiDB-lite"/>
    </source>
</evidence>
<dbReference type="Proteomes" id="UP000195953">
    <property type="component" value="Chromosome 1"/>
</dbReference>
<dbReference type="eggNOG" id="ENOG5030X6M">
    <property type="taxonomic scope" value="Bacteria"/>
</dbReference>
<organism evidence="3 5">
    <name type="scientific">Xanthomonas fragariae</name>
    <dbReference type="NCBI Taxonomy" id="48664"/>
    <lineage>
        <taxon>Bacteria</taxon>
        <taxon>Pseudomonadati</taxon>
        <taxon>Pseudomonadota</taxon>
        <taxon>Gammaproteobacteria</taxon>
        <taxon>Lysobacterales</taxon>
        <taxon>Lysobacteraceae</taxon>
        <taxon>Xanthomonas</taxon>
    </lineage>
</organism>
<evidence type="ECO:0000313" key="5">
    <source>
        <dbReference type="Proteomes" id="UP000195953"/>
    </source>
</evidence>
<gene>
    <name evidence="3" type="ORF">PD5205_02688</name>
    <name evidence="2" type="ORF">PD885_01306</name>
</gene>
<dbReference type="EMBL" id="LT853885">
    <property type="protein sequence ID" value="SMR03978.1"/>
    <property type="molecule type" value="Genomic_DNA"/>
</dbReference>
<proteinExistence type="predicted"/>
<keyword evidence="4" id="KW-1185">Reference proteome</keyword>
<evidence type="ECO:0000313" key="2">
    <source>
        <dbReference type="EMBL" id="SMQ98557.1"/>
    </source>
</evidence>
<reference evidence="3 5" key="2">
    <citation type="submission" date="2017-05" db="EMBL/GenBank/DDBJ databases">
        <authorList>
            <person name="Song R."/>
            <person name="Chenine A.L."/>
            <person name="Ruprecht R.M."/>
        </authorList>
    </citation>
    <scope>NUCLEOTIDE SEQUENCE [LARGE SCALE GENOMIC DNA]</scope>
    <source>
        <strain evidence="3">PD5205</strain>
    </source>
</reference>
<reference evidence="2 4" key="1">
    <citation type="submission" date="2017-05" db="EMBL/GenBank/DDBJ databases">
        <authorList>
            <person name="Blom J."/>
        </authorList>
    </citation>
    <scope>NUCLEOTIDE SEQUENCE [LARGE SCALE GENOMIC DNA]</scope>
    <source>
        <strain evidence="2">PD885</strain>
    </source>
</reference>